<protein>
    <submittedName>
        <fullName evidence="1">Uncharacterized protein</fullName>
    </submittedName>
</protein>
<reference evidence="1" key="1">
    <citation type="journal article" date="2020" name="G3 (Bethesda)">
        <title>High-Quality Assemblies for Three Invasive Social Wasps from the &lt;i&gt;Vespula&lt;/i&gt; Genus.</title>
        <authorList>
            <person name="Harrop T.W.R."/>
            <person name="Guhlin J."/>
            <person name="McLaughlin G.M."/>
            <person name="Permina E."/>
            <person name="Stockwell P."/>
            <person name="Gilligan J."/>
            <person name="Le Lec M.F."/>
            <person name="Gruber M.A.M."/>
            <person name="Quinn O."/>
            <person name="Lovegrove M."/>
            <person name="Duncan E.J."/>
            <person name="Remnant E.J."/>
            <person name="Van Eeckhoven J."/>
            <person name="Graham B."/>
            <person name="Knapp R.A."/>
            <person name="Langford K.W."/>
            <person name="Kronenberg Z."/>
            <person name="Press M.O."/>
            <person name="Eacker S.M."/>
            <person name="Wilson-Rankin E.E."/>
            <person name="Purcell J."/>
            <person name="Lester P.J."/>
            <person name="Dearden P.K."/>
        </authorList>
    </citation>
    <scope>NUCLEOTIDE SEQUENCE</scope>
    <source>
        <strain evidence="1">Volc-1</strain>
    </source>
</reference>
<dbReference type="AlphaFoldDB" id="A0A834NZC8"/>
<name>A0A834NZC8_VESPE</name>
<evidence type="ECO:0000313" key="1">
    <source>
        <dbReference type="EMBL" id="KAF7422014.1"/>
    </source>
</evidence>
<evidence type="ECO:0000313" key="2">
    <source>
        <dbReference type="Proteomes" id="UP000600918"/>
    </source>
</evidence>
<organism evidence="1 2">
    <name type="scientific">Vespula pensylvanica</name>
    <name type="common">Western yellow jacket</name>
    <name type="synonym">Wasp</name>
    <dbReference type="NCBI Taxonomy" id="30213"/>
    <lineage>
        <taxon>Eukaryota</taxon>
        <taxon>Metazoa</taxon>
        <taxon>Ecdysozoa</taxon>
        <taxon>Arthropoda</taxon>
        <taxon>Hexapoda</taxon>
        <taxon>Insecta</taxon>
        <taxon>Pterygota</taxon>
        <taxon>Neoptera</taxon>
        <taxon>Endopterygota</taxon>
        <taxon>Hymenoptera</taxon>
        <taxon>Apocrita</taxon>
        <taxon>Aculeata</taxon>
        <taxon>Vespoidea</taxon>
        <taxon>Vespidae</taxon>
        <taxon>Vespinae</taxon>
        <taxon>Vespula</taxon>
    </lineage>
</organism>
<gene>
    <name evidence="1" type="ORF">H0235_009850</name>
</gene>
<comment type="caution">
    <text evidence="1">The sequence shown here is derived from an EMBL/GenBank/DDBJ whole genome shotgun (WGS) entry which is preliminary data.</text>
</comment>
<accession>A0A834NZC8</accession>
<dbReference type="Proteomes" id="UP000600918">
    <property type="component" value="Unassembled WGS sequence"/>
</dbReference>
<sequence>MLLCSRCTVKLKGSNVTCESFVWSTLFLEHKRFSEIPAAIGRSTFSKHELYPDASINSDIVHVDSESAIPVVYRDGSHRNGSLPPPYFLLDPRSASVQREKGEACHIGGSPPMGLVAAGDATKCTRSTAINTVHYTKEGMREVLAASLLTNCNHHDLRYCLCNTN</sequence>
<proteinExistence type="predicted"/>
<dbReference type="EMBL" id="JACSDY010000008">
    <property type="protein sequence ID" value="KAF7422014.1"/>
    <property type="molecule type" value="Genomic_DNA"/>
</dbReference>
<keyword evidence="2" id="KW-1185">Reference proteome</keyword>